<feature type="compositionally biased region" description="Polar residues" evidence="6">
    <location>
        <begin position="77"/>
        <end position="93"/>
    </location>
</feature>
<comment type="subunit">
    <text evidence="4">Binds to mitochondrial small subunit 15S rRNA.</text>
</comment>
<keyword evidence="2" id="KW-0677">Repeat</keyword>
<comment type="similarity">
    <text evidence="1">Belongs to the CCM1 family.</text>
</comment>
<evidence type="ECO:0000256" key="3">
    <source>
        <dbReference type="ARBA" id="ARBA00044493"/>
    </source>
</evidence>
<evidence type="ECO:0000256" key="4">
    <source>
        <dbReference type="ARBA" id="ARBA00044511"/>
    </source>
</evidence>
<protein>
    <recommendedName>
        <fullName evidence="9">Pentacotripeptide-repeat region of PRORP domain-containing protein</fullName>
    </recommendedName>
</protein>
<name>A0A8H5ZJH9_COCSA</name>
<evidence type="ECO:0000256" key="5">
    <source>
        <dbReference type="PROSITE-ProRule" id="PRU00708"/>
    </source>
</evidence>
<feature type="repeat" description="PPR" evidence="5">
    <location>
        <begin position="648"/>
        <end position="682"/>
    </location>
</feature>
<feature type="repeat" description="PPR" evidence="5">
    <location>
        <begin position="504"/>
        <end position="538"/>
    </location>
</feature>
<evidence type="ECO:0000313" key="8">
    <source>
        <dbReference type="Proteomes" id="UP000624244"/>
    </source>
</evidence>
<dbReference type="InterPro" id="IPR002885">
    <property type="entry name" value="PPR_rpt"/>
</dbReference>
<accession>A0A8H5ZJH9</accession>
<gene>
    <name evidence="7" type="ORF">GGP41_006424</name>
</gene>
<feature type="repeat" description="PPR" evidence="5">
    <location>
        <begin position="469"/>
        <end position="503"/>
    </location>
</feature>
<reference evidence="7" key="1">
    <citation type="submission" date="2019-11" db="EMBL/GenBank/DDBJ databases">
        <title>Bipolaris sorokiniana Genome sequencing.</title>
        <authorList>
            <person name="Wang H."/>
        </authorList>
    </citation>
    <scope>NUCLEOTIDE SEQUENCE</scope>
</reference>
<dbReference type="InterPro" id="IPR011990">
    <property type="entry name" value="TPR-like_helical_dom_sf"/>
</dbReference>
<evidence type="ECO:0000256" key="1">
    <source>
        <dbReference type="ARBA" id="ARBA00006192"/>
    </source>
</evidence>
<dbReference type="AlphaFoldDB" id="A0A8H5ZJH9"/>
<dbReference type="PANTHER" id="PTHR47447:SF17">
    <property type="entry name" value="OS12G0638900 PROTEIN"/>
    <property type="match status" value="1"/>
</dbReference>
<dbReference type="Pfam" id="PF13041">
    <property type="entry name" value="PPR_2"/>
    <property type="match status" value="2"/>
</dbReference>
<dbReference type="Gene3D" id="1.25.40.10">
    <property type="entry name" value="Tetratricopeptide repeat domain"/>
    <property type="match status" value="3"/>
</dbReference>
<evidence type="ECO:0000256" key="2">
    <source>
        <dbReference type="ARBA" id="ARBA00022737"/>
    </source>
</evidence>
<feature type="repeat" description="PPR" evidence="5">
    <location>
        <begin position="801"/>
        <end position="835"/>
    </location>
</feature>
<evidence type="ECO:0008006" key="9">
    <source>
        <dbReference type="Google" id="ProtNLM"/>
    </source>
</evidence>
<evidence type="ECO:0000256" key="6">
    <source>
        <dbReference type="SAM" id="MobiDB-lite"/>
    </source>
</evidence>
<feature type="region of interest" description="Disordered" evidence="6">
    <location>
        <begin position="49"/>
        <end position="119"/>
    </location>
</feature>
<organism evidence="7 8">
    <name type="scientific">Cochliobolus sativus</name>
    <name type="common">Common root rot and spot blotch fungus</name>
    <name type="synonym">Bipolaris sorokiniana</name>
    <dbReference type="NCBI Taxonomy" id="45130"/>
    <lineage>
        <taxon>Eukaryota</taxon>
        <taxon>Fungi</taxon>
        <taxon>Dikarya</taxon>
        <taxon>Ascomycota</taxon>
        <taxon>Pezizomycotina</taxon>
        <taxon>Dothideomycetes</taxon>
        <taxon>Pleosporomycetidae</taxon>
        <taxon>Pleosporales</taxon>
        <taxon>Pleosporineae</taxon>
        <taxon>Pleosporaceae</taxon>
        <taxon>Bipolaris</taxon>
    </lineage>
</organism>
<dbReference type="PANTHER" id="PTHR47447">
    <property type="entry name" value="OS03G0856100 PROTEIN"/>
    <property type="match status" value="1"/>
</dbReference>
<feature type="region of interest" description="Disordered" evidence="6">
    <location>
        <begin position="582"/>
        <end position="601"/>
    </location>
</feature>
<proteinExistence type="inferred from homology"/>
<dbReference type="EMBL" id="WNKQ01000009">
    <property type="protein sequence ID" value="KAF5849394.1"/>
    <property type="molecule type" value="Genomic_DNA"/>
</dbReference>
<comment type="function">
    <text evidence="3">Regulates mitochondrial small subunit maturation by controlling 15S rRNA 5'-end processing. Localizes to the 5' precursor of the 15S rRNA in a position that is subsequently occupied by mS47 in the mature yeast mtSSU. Uses structure and sequence-specific RNA recognition, binding to a single-stranded region of the precursor and specifically recognizing bases -6 to -1. The exchange of Ccm1 for mS47 is coupled to the irreversible removal of precursor rRNA that is accompanied by conformational changes of the mitoribosomal proteins uS5m and mS26. These conformational changes signal completion of 5'-end rRNA processing through protection of the mature 5'-end of the 15S rRNA and stabilization of mS47. The removal of the 5' precursor together with the dissociation of Ccm1 may be catalyzed by the 5'-3' exoribonuclease Pet127. Involved in the specific removal of group I introns in mitochondrial encoded transcripts.</text>
</comment>
<dbReference type="NCBIfam" id="TIGR00756">
    <property type="entry name" value="PPR"/>
    <property type="match status" value="4"/>
</dbReference>
<feature type="compositionally biased region" description="Polar residues" evidence="6">
    <location>
        <begin position="589"/>
        <end position="601"/>
    </location>
</feature>
<sequence>MHRAIGTLRPPFEAYQDNMLGAYVCRQCRTRLSRNAGLARNLQWQSRTVFTSLRPRPNTKPDGSKTEYTVQEERSPAQETAQGGSSTRVTLQRQRPLVRKTTQDEPDIQYPQRRSQRVPLSRYSGLLDDSTATDSLYEDYGQEDTYHEEGQTEASSDKLTYAAPIREALIDSHVQGAWDLFEKTYTEKGCKALTEPTYPGELLRQELVFSRLLGAVTGALCSGRKSVHVTPTQVLFKYQQLGIARPEYWVKPTLARLTHEVIQASETSQQNLPLLFDELVSLWRLFFQCMRSESDALEAISDDWSLPPLEEMPDVYDDRDFNMRLQRYMPKYVNRPGLGFCAVYLYSISDALEPTIRQKAAPFLRFLERLLAKSRVDTVFIHTQKSEQFRGLPVSFRQEVRARIEAAPRKAMVALGKEGETPDEMTNLEAFHMKSIARVVKTMTSIKKLDRIWEEVQETYLSESKTSIPRSVYNSFLSGYLTLLNSQRAVEVWNDMMAHGVKPDVQSWIALLNGCAKAKDLNGFNAMWQRMVNSGIEPENYAWTTRINGLMSLRQIDKALAALDEMGKRWLAAEYATNNIKAQGKGQKGANNSPGKAVNKSTKPSIEVVNGAISAIVQIRPESMRHEKRVAYVQKILGWATNFQIKPNAITYNSLIRLYLLAKDTRTALRLLSQMEKEGIEGDIATHTMLMSAAFENQVFDGQTDQEQMKKVLAILDDLESSGLTLNDHVYSTAIDRLLKGYANYTAVRAVMEHMTQRNLTPSAHVYTSLVTHYFQSEPANLAEVDSIVNLLFTAPRMPSDRILYDRLIEGYALHGEVGKMMSVLTRMSKQGLLPGWGALIAVVRALVQEGDYERARDVVRDVAKGEGVARGGILGDRNMESTFRNMVSRLGLGQERMGDFLASAKQRNSGSAVHHFVEREGLDSSSLAQQQQQQHASDEGVVEEDVHGFLSNEHESKLRDQNP</sequence>
<dbReference type="Proteomes" id="UP000624244">
    <property type="component" value="Unassembled WGS sequence"/>
</dbReference>
<comment type="caution">
    <text evidence="7">The sequence shown here is derived from an EMBL/GenBank/DDBJ whole genome shotgun (WGS) entry which is preliminary data.</text>
</comment>
<feature type="region of interest" description="Disordered" evidence="6">
    <location>
        <begin position="924"/>
        <end position="944"/>
    </location>
</feature>
<dbReference type="PROSITE" id="PS51375">
    <property type="entry name" value="PPR"/>
    <property type="match status" value="4"/>
</dbReference>
<evidence type="ECO:0000313" key="7">
    <source>
        <dbReference type="EMBL" id="KAF5849394.1"/>
    </source>
</evidence>
<dbReference type="Pfam" id="PF01535">
    <property type="entry name" value="PPR"/>
    <property type="match status" value="2"/>
</dbReference>